<feature type="transmembrane region" description="Helical" evidence="1">
    <location>
        <begin position="21"/>
        <end position="39"/>
    </location>
</feature>
<protein>
    <submittedName>
        <fullName evidence="2">Uncharacterized protein</fullName>
    </submittedName>
</protein>
<keyword evidence="1" id="KW-0472">Membrane</keyword>
<feature type="transmembrane region" description="Helical" evidence="1">
    <location>
        <begin position="51"/>
        <end position="73"/>
    </location>
</feature>
<keyword evidence="1" id="KW-0812">Transmembrane</keyword>
<evidence type="ECO:0000313" key="2">
    <source>
        <dbReference type="EMBL" id="NKE57204.1"/>
    </source>
</evidence>
<keyword evidence="1" id="KW-1133">Transmembrane helix</keyword>
<keyword evidence="3" id="KW-1185">Reference proteome</keyword>
<feature type="transmembrane region" description="Helical" evidence="1">
    <location>
        <begin position="80"/>
        <end position="104"/>
    </location>
</feature>
<gene>
    <name evidence="2" type="ORF">FXN61_10310</name>
</gene>
<proteinExistence type="predicted"/>
<comment type="caution">
    <text evidence="2">The sequence shown here is derived from an EMBL/GenBank/DDBJ whole genome shotgun (WGS) entry which is preliminary data.</text>
</comment>
<organism evidence="2 3">
    <name type="scientific">Lentzea indica</name>
    <dbReference type="NCBI Taxonomy" id="2604800"/>
    <lineage>
        <taxon>Bacteria</taxon>
        <taxon>Bacillati</taxon>
        <taxon>Actinomycetota</taxon>
        <taxon>Actinomycetes</taxon>
        <taxon>Pseudonocardiales</taxon>
        <taxon>Pseudonocardiaceae</taxon>
        <taxon>Lentzea</taxon>
    </lineage>
</organism>
<dbReference type="EMBL" id="VSRL01000027">
    <property type="protein sequence ID" value="NKE57204.1"/>
    <property type="molecule type" value="Genomic_DNA"/>
</dbReference>
<accession>A0ABX1FE35</accession>
<reference evidence="2 3" key="1">
    <citation type="submission" date="2019-08" db="EMBL/GenBank/DDBJ databases">
        <title>Lentzea from Indian Himalayas.</title>
        <authorList>
            <person name="Mandal S."/>
            <person name="Mallick Gupta A."/>
            <person name="Maiti P.K."/>
            <person name="Sarkar J."/>
            <person name="Mandal S."/>
        </authorList>
    </citation>
    <scope>NUCLEOTIDE SEQUENCE [LARGE SCALE GENOMIC DNA]</scope>
    <source>
        <strain evidence="2 3">PSKA42</strain>
    </source>
</reference>
<dbReference type="Proteomes" id="UP001515943">
    <property type="component" value="Unassembled WGS sequence"/>
</dbReference>
<evidence type="ECO:0000256" key="1">
    <source>
        <dbReference type="SAM" id="Phobius"/>
    </source>
</evidence>
<evidence type="ECO:0000313" key="3">
    <source>
        <dbReference type="Proteomes" id="UP001515943"/>
    </source>
</evidence>
<sequence length="113" mass="12021">MFPAPPPSAQSVNRGTPFTHCAAGASIWFVALVTVYVVAGVRTGAGLGQLGIALAIGAVLWAPTTVITWLMLMKVRLQPWVLIFVTLPVYLVVWMLVSGIMGALGNVFRLLVT</sequence>
<name>A0ABX1FE35_9PSEU</name>
<dbReference type="RefSeq" id="WP_167972676.1">
    <property type="nucleotide sequence ID" value="NZ_VSRL01000027.1"/>
</dbReference>